<dbReference type="InterPro" id="IPR016064">
    <property type="entry name" value="NAD/diacylglycerol_kinase_sf"/>
</dbReference>
<accession>A0A8C3NPM6</accession>
<keyword evidence="12" id="KW-0863">Zinc-finger</keyword>
<dbReference type="InterPro" id="IPR011993">
    <property type="entry name" value="PH-like_dom_sf"/>
</dbReference>
<evidence type="ECO:0000256" key="2">
    <source>
        <dbReference type="ARBA" id="ARBA00004496"/>
    </source>
</evidence>
<dbReference type="GO" id="GO:0005524">
    <property type="term" value="F:ATP binding"/>
    <property type="evidence" value="ECO:0007669"/>
    <property type="project" value="UniProtKB-KW"/>
</dbReference>
<evidence type="ECO:0000256" key="11">
    <source>
        <dbReference type="ARBA" id="ARBA00022741"/>
    </source>
</evidence>
<dbReference type="Pfam" id="PF00130">
    <property type="entry name" value="C1_1"/>
    <property type="match status" value="2"/>
</dbReference>
<evidence type="ECO:0000256" key="21">
    <source>
        <dbReference type="RuleBase" id="RU361128"/>
    </source>
</evidence>
<keyword evidence="13 21" id="KW-0418">Kinase</keyword>
<dbReference type="EC" id="2.7.1.107" evidence="21"/>
<organism evidence="23 24">
    <name type="scientific">Geospiza parvula</name>
    <name type="common">Small tree-finch</name>
    <name type="synonym">Camarhynchus parvulus</name>
    <dbReference type="NCBI Taxonomy" id="87175"/>
    <lineage>
        <taxon>Eukaryota</taxon>
        <taxon>Metazoa</taxon>
        <taxon>Chordata</taxon>
        <taxon>Craniata</taxon>
        <taxon>Vertebrata</taxon>
        <taxon>Euteleostomi</taxon>
        <taxon>Archelosauria</taxon>
        <taxon>Archosauria</taxon>
        <taxon>Dinosauria</taxon>
        <taxon>Saurischia</taxon>
        <taxon>Theropoda</taxon>
        <taxon>Coelurosauria</taxon>
        <taxon>Aves</taxon>
        <taxon>Neognathae</taxon>
        <taxon>Neoaves</taxon>
        <taxon>Telluraves</taxon>
        <taxon>Australaves</taxon>
        <taxon>Passeriformes</taxon>
        <taxon>Thraupidae</taxon>
        <taxon>Camarhynchus</taxon>
    </lineage>
</organism>
<dbReference type="SMART" id="SM00109">
    <property type="entry name" value="C1"/>
    <property type="match status" value="2"/>
</dbReference>
<dbReference type="PROSITE" id="PS50105">
    <property type="entry name" value="SAM_DOMAIN"/>
    <property type="match status" value="1"/>
</dbReference>
<dbReference type="SUPFAM" id="SSF57889">
    <property type="entry name" value="Cysteine-rich domain"/>
    <property type="match status" value="2"/>
</dbReference>
<evidence type="ECO:0000256" key="19">
    <source>
        <dbReference type="ARBA" id="ARBA00023411"/>
    </source>
</evidence>
<keyword evidence="11 21" id="KW-0547">Nucleotide-binding</keyword>
<evidence type="ECO:0000256" key="12">
    <source>
        <dbReference type="ARBA" id="ARBA00022771"/>
    </source>
</evidence>
<evidence type="ECO:0000256" key="9">
    <source>
        <dbReference type="ARBA" id="ARBA00022723"/>
    </source>
</evidence>
<evidence type="ECO:0000256" key="1">
    <source>
        <dbReference type="ARBA" id="ARBA00004236"/>
    </source>
</evidence>
<evidence type="ECO:0000256" key="22">
    <source>
        <dbReference type="SAM" id="MobiDB-lite"/>
    </source>
</evidence>
<dbReference type="PROSITE" id="PS50003">
    <property type="entry name" value="PH_DOMAIN"/>
    <property type="match status" value="1"/>
</dbReference>
<keyword evidence="17" id="KW-0472">Membrane</keyword>
<dbReference type="CDD" id="cd13274">
    <property type="entry name" value="PH_DGK_type2"/>
    <property type="match status" value="1"/>
</dbReference>
<evidence type="ECO:0000256" key="4">
    <source>
        <dbReference type="ARBA" id="ARBA00009280"/>
    </source>
</evidence>
<reference evidence="23" key="2">
    <citation type="submission" date="2025-08" db="UniProtKB">
        <authorList>
            <consortium name="Ensembl"/>
        </authorList>
    </citation>
    <scope>IDENTIFICATION</scope>
</reference>
<dbReference type="PANTHER" id="PTHR11255:SF37">
    <property type="entry name" value="DIACYLGLYCEROL KINASE ETA"/>
    <property type="match status" value="1"/>
</dbReference>
<keyword evidence="7" id="KW-0597">Phosphoprotein</keyword>
<evidence type="ECO:0000256" key="3">
    <source>
        <dbReference type="ARBA" id="ARBA00005175"/>
    </source>
</evidence>
<comment type="pathway">
    <text evidence="20">Glycerolipid metabolism.</text>
</comment>
<keyword evidence="10" id="KW-0677">Repeat</keyword>
<dbReference type="PANTHER" id="PTHR11255">
    <property type="entry name" value="DIACYLGLYCEROL KINASE"/>
    <property type="match status" value="1"/>
</dbReference>
<evidence type="ECO:0000256" key="15">
    <source>
        <dbReference type="ARBA" id="ARBA00022840"/>
    </source>
</evidence>
<dbReference type="InterPro" id="IPR047480">
    <property type="entry name" value="C1_DGKeta_rpt2"/>
</dbReference>
<dbReference type="Gene3D" id="2.30.29.30">
    <property type="entry name" value="Pleckstrin-homology domain (PH domain)/Phosphotyrosine-binding domain (PTB)"/>
    <property type="match status" value="1"/>
</dbReference>
<dbReference type="SUPFAM" id="SSF50729">
    <property type="entry name" value="PH domain-like"/>
    <property type="match status" value="1"/>
</dbReference>
<dbReference type="InterPro" id="IPR037607">
    <property type="entry name" value="DGK"/>
</dbReference>
<dbReference type="Pfam" id="PF00169">
    <property type="entry name" value="PH"/>
    <property type="match status" value="1"/>
</dbReference>
<dbReference type="Pfam" id="PF00781">
    <property type="entry name" value="DAGK_cat"/>
    <property type="match status" value="1"/>
</dbReference>
<dbReference type="FunFam" id="3.30.60.20:FF:000002">
    <property type="entry name" value="Diacylglycerol kinase"/>
    <property type="match status" value="1"/>
</dbReference>
<evidence type="ECO:0000256" key="20">
    <source>
        <dbReference type="ARBA" id="ARBA00060536"/>
    </source>
</evidence>
<feature type="region of interest" description="Disordered" evidence="22">
    <location>
        <begin position="1"/>
        <end position="45"/>
    </location>
</feature>
<dbReference type="FunFam" id="3.40.50.10330:FF:000001">
    <property type="entry name" value="Diacylglycerol kinase"/>
    <property type="match status" value="1"/>
</dbReference>
<dbReference type="GO" id="GO:0046486">
    <property type="term" value="P:glycerolipid metabolic process"/>
    <property type="evidence" value="ECO:0007669"/>
    <property type="project" value="UniProtKB-UniPathway"/>
</dbReference>
<comment type="similarity">
    <text evidence="4 21">Belongs to the eukaryotic diacylglycerol kinase family.</text>
</comment>
<dbReference type="Ensembl" id="ENSCPVT00000022064.2">
    <property type="protein sequence ID" value="ENSCPVP00000021125.1"/>
    <property type="gene ID" value="ENSCPVG00000015081.2"/>
</dbReference>
<dbReference type="CDD" id="cd20894">
    <property type="entry name" value="C1_DGKeta_rpt2"/>
    <property type="match status" value="1"/>
</dbReference>
<dbReference type="GO" id="GO:0005886">
    <property type="term" value="C:plasma membrane"/>
    <property type="evidence" value="ECO:0007669"/>
    <property type="project" value="UniProtKB-SubCell"/>
</dbReference>
<dbReference type="SUPFAM" id="SSF111331">
    <property type="entry name" value="NAD kinase/diacylglycerol kinase-like"/>
    <property type="match status" value="1"/>
</dbReference>
<evidence type="ECO:0000256" key="10">
    <source>
        <dbReference type="ARBA" id="ARBA00022737"/>
    </source>
</evidence>
<dbReference type="FunFam" id="2.60.200.40:FF:000001">
    <property type="entry name" value="Diacylglycerol kinase"/>
    <property type="match status" value="1"/>
</dbReference>
<dbReference type="SUPFAM" id="SSF47769">
    <property type="entry name" value="SAM/Pointed domain"/>
    <property type="match status" value="1"/>
</dbReference>
<evidence type="ECO:0000313" key="24">
    <source>
        <dbReference type="Proteomes" id="UP000694382"/>
    </source>
</evidence>
<evidence type="ECO:0000256" key="6">
    <source>
        <dbReference type="ARBA" id="ARBA00022490"/>
    </source>
</evidence>
<evidence type="ECO:0000256" key="16">
    <source>
        <dbReference type="ARBA" id="ARBA00023098"/>
    </source>
</evidence>
<comment type="catalytic activity">
    <reaction evidence="18">
        <text>1,2-di-(9Z-octadecenoyl)-sn-glycerol + ATP = 1,2-di-(9Z-octadecenoyl)-sn-glycero-3-phosphate + ADP + H(+)</text>
        <dbReference type="Rhea" id="RHEA:40327"/>
        <dbReference type="ChEBI" id="CHEBI:15378"/>
        <dbReference type="ChEBI" id="CHEBI:30616"/>
        <dbReference type="ChEBI" id="CHEBI:52333"/>
        <dbReference type="ChEBI" id="CHEBI:74546"/>
        <dbReference type="ChEBI" id="CHEBI:456216"/>
    </reaction>
    <physiologicalReaction direction="left-to-right" evidence="18">
        <dbReference type="Rhea" id="RHEA:40328"/>
    </physiologicalReaction>
</comment>
<evidence type="ECO:0000256" key="7">
    <source>
        <dbReference type="ARBA" id="ARBA00022553"/>
    </source>
</evidence>
<name>A0A8C3NPM6_GEOPR</name>
<evidence type="ECO:0000256" key="14">
    <source>
        <dbReference type="ARBA" id="ARBA00022833"/>
    </source>
</evidence>
<keyword evidence="16" id="KW-0443">Lipid metabolism</keyword>
<dbReference type="Proteomes" id="UP000694382">
    <property type="component" value="Chromosome 1"/>
</dbReference>
<dbReference type="GO" id="GO:0005737">
    <property type="term" value="C:cytoplasm"/>
    <property type="evidence" value="ECO:0007669"/>
    <property type="project" value="UniProtKB-SubCell"/>
</dbReference>
<dbReference type="SMART" id="SM00233">
    <property type="entry name" value="PH"/>
    <property type="match status" value="1"/>
</dbReference>
<reference evidence="23" key="3">
    <citation type="submission" date="2025-09" db="UniProtKB">
        <authorList>
            <consortium name="Ensembl"/>
        </authorList>
    </citation>
    <scope>IDENTIFICATION</scope>
</reference>
<dbReference type="SMART" id="SM00454">
    <property type="entry name" value="SAM"/>
    <property type="match status" value="1"/>
</dbReference>
<dbReference type="InterPro" id="IPR001849">
    <property type="entry name" value="PH_domain"/>
</dbReference>
<evidence type="ECO:0000256" key="13">
    <source>
        <dbReference type="ARBA" id="ARBA00022777"/>
    </source>
</evidence>
<comment type="subcellular location">
    <subcellularLocation>
        <location evidence="1">Cell membrane</location>
    </subcellularLocation>
    <subcellularLocation>
        <location evidence="2">Cytoplasm</location>
    </subcellularLocation>
</comment>
<dbReference type="InterPro" id="IPR001206">
    <property type="entry name" value="Diacylglycerol_kinase_cat_dom"/>
</dbReference>
<feature type="compositionally biased region" description="Low complexity" evidence="22">
    <location>
        <begin position="14"/>
        <end position="23"/>
    </location>
</feature>
<dbReference type="Pfam" id="PF00609">
    <property type="entry name" value="DAGK_acc"/>
    <property type="match status" value="1"/>
</dbReference>
<dbReference type="PROSITE" id="PS50146">
    <property type="entry name" value="DAGK"/>
    <property type="match status" value="1"/>
</dbReference>
<evidence type="ECO:0000256" key="17">
    <source>
        <dbReference type="ARBA" id="ARBA00023136"/>
    </source>
</evidence>
<comment type="pathway">
    <text evidence="3">Lipid metabolism; glycerolipid metabolism.</text>
</comment>
<dbReference type="InterPro" id="IPR013761">
    <property type="entry name" value="SAM/pointed_sf"/>
</dbReference>
<proteinExistence type="inferred from homology"/>
<dbReference type="Gene3D" id="2.60.200.40">
    <property type="match status" value="1"/>
</dbReference>
<dbReference type="SMART" id="SM00045">
    <property type="entry name" value="DAGKa"/>
    <property type="match status" value="1"/>
</dbReference>
<keyword evidence="9" id="KW-0479">Metal-binding</keyword>
<reference evidence="23" key="1">
    <citation type="submission" date="2020-02" db="EMBL/GenBank/DDBJ databases">
        <authorList>
            <person name="Enbody D E."/>
            <person name="Pettersson E M."/>
        </authorList>
    </citation>
    <scope>NUCLEOTIDE SEQUENCE [LARGE SCALE GENOMIC DNA]</scope>
</reference>
<dbReference type="AlphaFoldDB" id="A0A8C3NPM6"/>
<comment type="catalytic activity">
    <reaction evidence="19">
        <text>a 1,2-diacyl-sn-glycerol + ATP = a 1,2-diacyl-sn-glycero-3-phosphate + ADP + H(+)</text>
        <dbReference type="Rhea" id="RHEA:10272"/>
        <dbReference type="ChEBI" id="CHEBI:15378"/>
        <dbReference type="ChEBI" id="CHEBI:17815"/>
        <dbReference type="ChEBI" id="CHEBI:30616"/>
        <dbReference type="ChEBI" id="CHEBI:58608"/>
        <dbReference type="ChEBI" id="CHEBI:456216"/>
        <dbReference type="EC" id="2.7.1.107"/>
    </reaction>
    <physiologicalReaction direction="left-to-right" evidence="19">
        <dbReference type="Rhea" id="RHEA:10273"/>
    </physiologicalReaction>
</comment>
<dbReference type="UniPathway" id="UPA00230"/>
<keyword evidence="15 21" id="KW-0067">ATP-binding</keyword>
<evidence type="ECO:0000313" key="23">
    <source>
        <dbReference type="Ensembl" id="ENSCPVP00000021125.1"/>
    </source>
</evidence>
<dbReference type="CDD" id="cd20848">
    <property type="entry name" value="C1_DGKeta_rpt1"/>
    <property type="match status" value="1"/>
</dbReference>
<dbReference type="PROSITE" id="PS50081">
    <property type="entry name" value="ZF_DAG_PE_2"/>
    <property type="match status" value="2"/>
</dbReference>
<dbReference type="FunFam" id="2.30.29.30:FF:000060">
    <property type="entry name" value="Diacylglycerol kinase"/>
    <property type="match status" value="1"/>
</dbReference>
<dbReference type="Gene3D" id="3.40.50.10330">
    <property type="entry name" value="Probable inorganic polyphosphate/atp-NAD kinase, domain 1"/>
    <property type="match status" value="1"/>
</dbReference>
<keyword evidence="24" id="KW-1185">Reference proteome</keyword>
<dbReference type="GO" id="GO:0008270">
    <property type="term" value="F:zinc ion binding"/>
    <property type="evidence" value="ECO:0007669"/>
    <property type="project" value="UniProtKB-KW"/>
</dbReference>
<evidence type="ECO:0000256" key="18">
    <source>
        <dbReference type="ARBA" id="ARBA00023371"/>
    </source>
</evidence>
<dbReference type="Gene3D" id="1.10.150.50">
    <property type="entry name" value="Transcription Factor, Ets-1"/>
    <property type="match status" value="1"/>
</dbReference>
<dbReference type="InterPro" id="IPR001660">
    <property type="entry name" value="SAM"/>
</dbReference>
<dbReference type="SMART" id="SM00046">
    <property type="entry name" value="DAGKc"/>
    <property type="match status" value="1"/>
</dbReference>
<evidence type="ECO:0000256" key="8">
    <source>
        <dbReference type="ARBA" id="ARBA00022679"/>
    </source>
</evidence>
<dbReference type="InterPro" id="IPR046349">
    <property type="entry name" value="C1-like_sf"/>
</dbReference>
<keyword evidence="14" id="KW-0862">Zinc</keyword>
<dbReference type="FunFam" id="3.30.60.20:FF:000029">
    <property type="entry name" value="Diacylglycerol kinase"/>
    <property type="match status" value="1"/>
</dbReference>
<dbReference type="GO" id="GO:0004143">
    <property type="term" value="F:ATP-dependent diacylglycerol kinase activity"/>
    <property type="evidence" value="ECO:0007669"/>
    <property type="project" value="UniProtKB-EC"/>
</dbReference>
<sequence>MSGAGIPLQPQPQAPAAAAGPADESSDSEGEHEGPQKLIRKVSTSGQIRSKTSIKEGLLLKQTSSFQRWKKRYFKLRGRTLYYAKDSKSLIFDEVDLSDASVAESSTKNVNNSFTIITPFRRLILCAENRKEMEDWISSLKSVQSREHYETAQFNVEHFSGMHNWYACSHARPTFCNVCRESLSGVTSHGLSCEVCKFKAHKRCAVRATNNCKWTTLASIGKDIIEDEDGIAMPHQWLEGNLPVSAKCAVCDKTCGSVLRLQDWKCLWCKAMVHTACKDLYPRKCPLGQCKVSIIPPTALNSIDSDGFWKATCPPSCASPLLVFVNSKSGDNQGVKFLRRFKQSLNPAQVFDLMNGGPHLGLRLFQKFDNFRILVCGGDGSVGWVLSEIDKLSLHKQCQLGVLPLGTGNDLARVLGWGGSCDDDTQLPQILEKLERASTKMLDRWSIMSYELKLPAKPSILPVTAEDLFSLYFQISAYEDSVAAHLAKILNSDQHSVVISSAKILCETVKDFVAKIGKTYEKPMENAEEADAMAIKCSELNEKLDLLLQALHTEAQAAPILPGIAPPIVEEEPEEFSSEESLSESKEQLAECVSKSSQKLFKPRQQLMLRANSLKKAVRQIIEQAEKGCSYFCFFCTAKTAPRSPDRRTSRGIHSQTGSFSAPALAASKENLPVLNTRIICPVLYKCTPDFLFSSNREGYSEKCVMNNYFGIGLDAKISLEFNNKREEHPEKCRSRTKNMMWYGVLGTKELLQRTYKNLEQKVQLECDGQYIPLPSLQGIAVLNIPSYAGGTNFWGGTKEDDIFGAPSFDDKILEVVAVFGSMQMAVSRVIKLQHHRIAQCRSVKITILGDEGVPVQVDGEAWIQPPGVIKIIHKNRAQMLTRDRAFENTLKSWEDKQKYDSCKPVIRSPLYPQQAVELATEEEVAQIQLFLFFWPVYKQQLEAPHEELLSDALHSVEMELRKLAEIPWLYYVFQPNDDEHGNSTLFSTLFGLTFACDAFEHVEIKGVLLLTLVVQKWGTDEVAAWLDLLSLGEYKEIFISHDIRGSELLHLERRDLKVFPLLGVRQISSLINCNIWLTW</sequence>
<dbReference type="GO" id="GO:0007200">
    <property type="term" value="P:phospholipase C-activating G protein-coupled receptor signaling pathway"/>
    <property type="evidence" value="ECO:0007669"/>
    <property type="project" value="InterPro"/>
</dbReference>
<evidence type="ECO:0000256" key="5">
    <source>
        <dbReference type="ARBA" id="ARBA00022475"/>
    </source>
</evidence>
<keyword evidence="6" id="KW-0963">Cytoplasm</keyword>
<protein>
    <recommendedName>
        <fullName evidence="21">Diacylglycerol kinase</fullName>
        <shortName evidence="21">DAG kinase</shortName>
        <ecNumber evidence="21">2.7.1.107</ecNumber>
    </recommendedName>
</protein>
<dbReference type="InterPro" id="IPR017438">
    <property type="entry name" value="ATP-NAD_kinase_N"/>
</dbReference>
<dbReference type="Gene3D" id="3.30.60.20">
    <property type="match status" value="2"/>
</dbReference>
<dbReference type="InterPro" id="IPR002219">
    <property type="entry name" value="PKC_DAG/PE"/>
</dbReference>
<dbReference type="Pfam" id="PF07647">
    <property type="entry name" value="SAM_2"/>
    <property type="match status" value="1"/>
</dbReference>
<keyword evidence="8 21" id="KW-0808">Transferase</keyword>
<dbReference type="PROSITE" id="PS00479">
    <property type="entry name" value="ZF_DAG_PE_1"/>
    <property type="match status" value="1"/>
</dbReference>
<dbReference type="InterPro" id="IPR000756">
    <property type="entry name" value="Diacylglycerol_kin_accessory"/>
</dbReference>
<keyword evidence="5" id="KW-1003">Cell membrane</keyword>